<dbReference type="OrthoDB" id="9816309at2"/>
<dbReference type="PANTHER" id="PTHR24422">
    <property type="entry name" value="CHEMOTAXIS PROTEIN METHYLTRANSFERASE"/>
    <property type="match status" value="1"/>
</dbReference>
<dbReference type="CDD" id="cd02440">
    <property type="entry name" value="AdoMet_MTases"/>
    <property type="match status" value="1"/>
</dbReference>
<evidence type="ECO:0000256" key="1">
    <source>
        <dbReference type="ARBA" id="ARBA00001541"/>
    </source>
</evidence>
<dbReference type="InterPro" id="IPR022642">
    <property type="entry name" value="CheR_C"/>
</dbReference>
<gene>
    <name evidence="6" type="ORF">KR76_05380</name>
</gene>
<dbReference type="HOGENOM" id="CLU_025854_0_2_11"/>
<dbReference type="InterPro" id="IPR050903">
    <property type="entry name" value="Bact_Chemotaxis_MeTrfase"/>
</dbReference>
<dbReference type="GO" id="GO:0008983">
    <property type="term" value="F:protein-glutamate O-methyltransferase activity"/>
    <property type="evidence" value="ECO:0007669"/>
    <property type="project" value="UniProtKB-EC"/>
</dbReference>
<accession>A0A0A1DLR6</accession>
<dbReference type="InterPro" id="IPR000780">
    <property type="entry name" value="CheR_MeTrfase"/>
</dbReference>
<dbReference type="SUPFAM" id="SSF47757">
    <property type="entry name" value="Chemotaxis receptor methyltransferase CheR, N-terminal domain"/>
    <property type="match status" value="1"/>
</dbReference>
<dbReference type="RefSeq" id="WP_038677119.1">
    <property type="nucleotide sequence ID" value="NZ_BJMC01000002.1"/>
</dbReference>
<keyword evidence="4 6" id="KW-0808">Transferase</keyword>
<dbReference type="Proteomes" id="UP000030300">
    <property type="component" value="Chromosome"/>
</dbReference>
<dbReference type="GeneID" id="96608378"/>
<dbReference type="STRING" id="2045.KR76_05380"/>
<keyword evidence="3 6" id="KW-0489">Methyltransferase</keyword>
<name>A0A0A1DLR6_NOCSI</name>
<protein>
    <recommendedName>
        <fullName evidence="2">protein-glutamate O-methyltransferase</fullName>
        <ecNumber evidence="2">2.1.1.80</ecNumber>
    </recommendedName>
</protein>
<keyword evidence="5" id="KW-0949">S-adenosyl-L-methionine</keyword>
<evidence type="ECO:0000256" key="4">
    <source>
        <dbReference type="ARBA" id="ARBA00022679"/>
    </source>
</evidence>
<evidence type="ECO:0000256" key="2">
    <source>
        <dbReference type="ARBA" id="ARBA00012534"/>
    </source>
</evidence>
<dbReference type="PANTHER" id="PTHR24422:SF21">
    <property type="entry name" value="CHEMOTAXIS PROTEIN METHYLTRANSFERASE 1"/>
    <property type="match status" value="1"/>
</dbReference>
<dbReference type="Gene3D" id="3.40.50.150">
    <property type="entry name" value="Vaccinia Virus protein VP39"/>
    <property type="match status" value="1"/>
</dbReference>
<evidence type="ECO:0000256" key="3">
    <source>
        <dbReference type="ARBA" id="ARBA00022603"/>
    </source>
</evidence>
<dbReference type="KEGG" id="psim:KR76_05380"/>
<evidence type="ECO:0000256" key="5">
    <source>
        <dbReference type="ARBA" id="ARBA00022691"/>
    </source>
</evidence>
<dbReference type="InterPro" id="IPR029063">
    <property type="entry name" value="SAM-dependent_MTases_sf"/>
</dbReference>
<dbReference type="PRINTS" id="PR00996">
    <property type="entry name" value="CHERMTFRASE"/>
</dbReference>
<dbReference type="EC" id="2.1.1.80" evidence="2"/>
<proteinExistence type="predicted"/>
<sequence>MTAPSAFASVSALVRKETSMVYDEGKEYLVEARLTPLATARGLGLEQYVARLAFDADERRKVVDALTINETSWFRDHSPYQAFTDVMLPSLLEQRALTRRLRIWSAACSSGQEAYSIAMLLDQHLPAGWSHEIVATDISTAMLDRVRNGRYSQVEVNRGLPATSLVRYFTRVGREWEIAERLRERVRVQHLNLAAPYVGLGTFDVIWLRNVLIYFDAATKADILRRMLPMLAPDGYLLLGSSETTLDLPPDLAAAWQREQIGRVPAYRRAPAMSLTSTGA</sequence>
<dbReference type="GO" id="GO:0032259">
    <property type="term" value="P:methylation"/>
    <property type="evidence" value="ECO:0007669"/>
    <property type="project" value="UniProtKB-KW"/>
</dbReference>
<dbReference type="InterPro" id="IPR036804">
    <property type="entry name" value="CheR_N_sf"/>
</dbReference>
<dbReference type="Gene3D" id="1.10.155.10">
    <property type="entry name" value="Chemotaxis receptor methyltransferase CheR, N-terminal domain"/>
    <property type="match status" value="1"/>
</dbReference>
<dbReference type="SMART" id="SM00138">
    <property type="entry name" value="MeTrc"/>
    <property type="match status" value="1"/>
</dbReference>
<organism evidence="6 7">
    <name type="scientific">Nocardioides simplex</name>
    <name type="common">Arthrobacter simplex</name>
    <dbReference type="NCBI Taxonomy" id="2045"/>
    <lineage>
        <taxon>Bacteria</taxon>
        <taxon>Bacillati</taxon>
        <taxon>Actinomycetota</taxon>
        <taxon>Actinomycetes</taxon>
        <taxon>Propionibacteriales</taxon>
        <taxon>Nocardioidaceae</taxon>
        <taxon>Pimelobacter</taxon>
    </lineage>
</organism>
<reference evidence="6 7" key="1">
    <citation type="journal article" date="2015" name="Genome Announc.">
        <title>Complete Genome Sequence of Steroid-Transforming Nocardioides simplex VKM Ac-2033D.</title>
        <authorList>
            <person name="Shtratnikova V.Y."/>
            <person name="Schelkunov M.I."/>
            <person name="Pekov Y.A."/>
            <person name="Fokina V.V."/>
            <person name="Logacheva M.D."/>
            <person name="Sokolov S.L."/>
            <person name="Bragin E.Y."/>
            <person name="Ashapkin V.V."/>
            <person name="Donova M.V."/>
        </authorList>
    </citation>
    <scope>NUCLEOTIDE SEQUENCE [LARGE SCALE GENOMIC DNA]</scope>
    <source>
        <strain evidence="6 7">VKM Ac-2033D</strain>
    </source>
</reference>
<comment type="catalytic activity">
    <reaction evidence="1">
        <text>L-glutamyl-[protein] + S-adenosyl-L-methionine = [protein]-L-glutamate 5-O-methyl ester + S-adenosyl-L-homocysteine</text>
        <dbReference type="Rhea" id="RHEA:24452"/>
        <dbReference type="Rhea" id="RHEA-COMP:10208"/>
        <dbReference type="Rhea" id="RHEA-COMP:10311"/>
        <dbReference type="ChEBI" id="CHEBI:29973"/>
        <dbReference type="ChEBI" id="CHEBI:57856"/>
        <dbReference type="ChEBI" id="CHEBI:59789"/>
        <dbReference type="ChEBI" id="CHEBI:82795"/>
        <dbReference type="EC" id="2.1.1.80"/>
    </reaction>
</comment>
<dbReference type="EMBL" id="CP009896">
    <property type="protein sequence ID" value="AIY16330.1"/>
    <property type="molecule type" value="Genomic_DNA"/>
</dbReference>
<dbReference type="SUPFAM" id="SSF53335">
    <property type="entry name" value="S-adenosyl-L-methionine-dependent methyltransferases"/>
    <property type="match status" value="1"/>
</dbReference>
<keyword evidence="7" id="KW-1185">Reference proteome</keyword>
<dbReference type="PROSITE" id="PS50123">
    <property type="entry name" value="CHER"/>
    <property type="match status" value="1"/>
</dbReference>
<dbReference type="AlphaFoldDB" id="A0A0A1DLR6"/>
<evidence type="ECO:0000313" key="7">
    <source>
        <dbReference type="Proteomes" id="UP000030300"/>
    </source>
</evidence>
<dbReference type="eggNOG" id="COG1352">
    <property type="taxonomic scope" value="Bacteria"/>
</dbReference>
<dbReference type="Pfam" id="PF01739">
    <property type="entry name" value="CheR"/>
    <property type="match status" value="1"/>
</dbReference>
<evidence type="ECO:0000313" key="6">
    <source>
        <dbReference type="EMBL" id="AIY16330.1"/>
    </source>
</evidence>